<evidence type="ECO:0000313" key="3">
    <source>
        <dbReference type="EMBL" id="SEE78923.1"/>
    </source>
</evidence>
<proteinExistence type="predicted"/>
<evidence type="ECO:0000256" key="1">
    <source>
        <dbReference type="SAM" id="MobiDB-lite"/>
    </source>
</evidence>
<feature type="transmembrane region" description="Helical" evidence="2">
    <location>
        <begin position="39"/>
        <end position="60"/>
    </location>
</feature>
<protein>
    <submittedName>
        <fullName evidence="3">Uncharacterized protein</fullName>
    </submittedName>
</protein>
<dbReference type="AlphaFoldDB" id="A0A1H5LPD6"/>
<keyword evidence="2" id="KW-0472">Membrane</keyword>
<dbReference type="EMBL" id="FNTV01000001">
    <property type="protein sequence ID" value="SEE78923.1"/>
    <property type="molecule type" value="Genomic_DNA"/>
</dbReference>
<evidence type="ECO:0000256" key="2">
    <source>
        <dbReference type="SAM" id="Phobius"/>
    </source>
</evidence>
<feature type="region of interest" description="Disordered" evidence="1">
    <location>
        <begin position="124"/>
        <end position="150"/>
    </location>
</feature>
<gene>
    <name evidence="3" type="ORF">SAMN04489740_2545</name>
</gene>
<keyword evidence="2" id="KW-1133">Transmembrane helix</keyword>
<dbReference type="Proteomes" id="UP000182725">
    <property type="component" value="Unassembled WGS sequence"/>
</dbReference>
<evidence type="ECO:0000313" key="4">
    <source>
        <dbReference type="Proteomes" id="UP000182725"/>
    </source>
</evidence>
<sequence length="165" mass="17489">MTVAATGRLKNEIYPKVAEFASCQALPGPRTRKLHYRRISATTSLWTSSWAFSSLIYLYLAAPTIAAVKQHNGEIIGLPMKHLVGNTHVSCGLITLAKPGCPVAKYLASSAISAAISHTSQTAADTPTASNANLDLSSRPLGSGQRRRSRSPAALASLSLGWASW</sequence>
<reference evidence="3 4" key="1">
    <citation type="submission" date="2016-10" db="EMBL/GenBank/DDBJ databases">
        <authorList>
            <person name="de Groot N.N."/>
        </authorList>
    </citation>
    <scope>NUCLEOTIDE SEQUENCE [LARGE SCALE GENOMIC DNA]</scope>
    <source>
        <strain evidence="3 4">DSM 22274</strain>
    </source>
</reference>
<name>A0A1H5LPD6_9MICC</name>
<feature type="compositionally biased region" description="Polar residues" evidence="1">
    <location>
        <begin position="125"/>
        <end position="136"/>
    </location>
</feature>
<organism evidence="3 4">
    <name type="scientific">Arthrobacter alpinus</name>
    <dbReference type="NCBI Taxonomy" id="656366"/>
    <lineage>
        <taxon>Bacteria</taxon>
        <taxon>Bacillati</taxon>
        <taxon>Actinomycetota</taxon>
        <taxon>Actinomycetes</taxon>
        <taxon>Micrococcales</taxon>
        <taxon>Micrococcaceae</taxon>
        <taxon>Arthrobacter</taxon>
    </lineage>
</organism>
<accession>A0A1H5LPD6</accession>
<keyword evidence="2" id="KW-0812">Transmembrane</keyword>